<comment type="similarity">
    <text evidence="1">Belongs to the 'phage' integrase family.</text>
</comment>
<keyword evidence="4" id="KW-0233">DNA recombination</keyword>
<dbReference type="SUPFAM" id="SSF56349">
    <property type="entry name" value="DNA breaking-rejoining enzymes"/>
    <property type="match status" value="1"/>
</dbReference>
<dbReference type="GO" id="GO:0006310">
    <property type="term" value="P:DNA recombination"/>
    <property type="evidence" value="ECO:0007669"/>
    <property type="project" value="UniProtKB-KW"/>
</dbReference>
<dbReference type="PANTHER" id="PTHR30629:SF2">
    <property type="entry name" value="PROPHAGE INTEGRASE INTS-RELATED"/>
    <property type="match status" value="1"/>
</dbReference>
<protein>
    <recommendedName>
        <fullName evidence="5">Tyr recombinase domain-containing protein</fullName>
    </recommendedName>
</protein>
<dbReference type="GO" id="GO:0015074">
    <property type="term" value="P:DNA integration"/>
    <property type="evidence" value="ECO:0007669"/>
    <property type="project" value="UniProtKB-KW"/>
</dbReference>
<dbReference type="InterPro" id="IPR025166">
    <property type="entry name" value="Integrase_DNA_bind_dom"/>
</dbReference>
<reference evidence="6 7" key="1">
    <citation type="submission" date="2016-03" db="EMBL/GenBank/DDBJ databases">
        <title>Genome sequence of Variovorax paradoxus KB5.</title>
        <authorList>
            <person name="Jeong H."/>
            <person name="Hong C.E."/>
            <person name="Jo S.H."/>
            <person name="Park J.M."/>
        </authorList>
    </citation>
    <scope>NUCLEOTIDE SEQUENCE [LARGE SCALE GENOMIC DNA]</scope>
    <source>
        <strain evidence="6 7">KB5</strain>
    </source>
</reference>
<sequence length="458" mass="50820">MTERSTNRLKFSTERIRALPCAQGQTEYHYDTECKGLALSVGKSGRKSFLLYKKVRGKPQRISIGAFPAISVEQARKKAAKLVGEIASGLIDGAISGTQRFSEAFRDYMKEHAIPGKRSGEEDLEIYERNLTGKRTVGERRGKRAEGGRRLIDLSSYKLADISGPLLRQLHRDMSVATPIAANRTMALVSSVFTHAIREGRYDKLNPARAVQRNRESSRERFLSREEAKWLWVSLDAEPDLQIVDFVRLALATGARRGNVLAMRKADVDLSQKTWRIGITKNGTPQSIPLSVPAVEVLTRRLADPSSPEWVFPSSSKTGHFVEPKKGWQRVLDRATAMRLRDALDAAHHERVACEINLQVCTEFPGIAVAALREAAGVAGVDVQRLSMTDLRIHDLRRTVGSWLASGGASLPLIGRVLNHKSSQSTQVYARFMLDPVRQALNQVAADFANASSQQDIQ</sequence>
<dbReference type="InterPro" id="IPR010998">
    <property type="entry name" value="Integrase_recombinase_N"/>
</dbReference>
<keyword evidence="3" id="KW-0238">DNA-binding</keyword>
<dbReference type="InterPro" id="IPR038488">
    <property type="entry name" value="Integrase_DNA-bd_sf"/>
</dbReference>
<evidence type="ECO:0000256" key="4">
    <source>
        <dbReference type="ARBA" id="ARBA00023172"/>
    </source>
</evidence>
<dbReference type="InterPro" id="IPR013762">
    <property type="entry name" value="Integrase-like_cat_sf"/>
</dbReference>
<proteinExistence type="inferred from homology"/>
<dbReference type="PANTHER" id="PTHR30629">
    <property type="entry name" value="PROPHAGE INTEGRASE"/>
    <property type="match status" value="1"/>
</dbReference>
<dbReference type="Pfam" id="PF00589">
    <property type="entry name" value="Phage_integrase"/>
    <property type="match status" value="2"/>
</dbReference>
<accession>A0AA91I953</accession>
<dbReference type="EMBL" id="LVHG01000063">
    <property type="protein sequence ID" value="OAK60194.1"/>
    <property type="molecule type" value="Genomic_DNA"/>
</dbReference>
<dbReference type="InterPro" id="IPR002104">
    <property type="entry name" value="Integrase_catalytic"/>
</dbReference>
<dbReference type="GO" id="GO:0003677">
    <property type="term" value="F:DNA binding"/>
    <property type="evidence" value="ECO:0007669"/>
    <property type="project" value="UniProtKB-KW"/>
</dbReference>
<feature type="domain" description="Tyr recombinase" evidence="5">
    <location>
        <begin position="218"/>
        <end position="442"/>
    </location>
</feature>
<evidence type="ECO:0000256" key="1">
    <source>
        <dbReference type="ARBA" id="ARBA00008857"/>
    </source>
</evidence>
<evidence type="ECO:0000259" key="5">
    <source>
        <dbReference type="PROSITE" id="PS51898"/>
    </source>
</evidence>
<dbReference type="RefSeq" id="WP_172839911.1">
    <property type="nucleotide sequence ID" value="NZ_LVHG01000063.1"/>
</dbReference>
<name>A0AA91I953_VARPD</name>
<keyword evidence="2" id="KW-0229">DNA integration</keyword>
<dbReference type="AlphaFoldDB" id="A0AA91I953"/>
<dbReference type="InterPro" id="IPR050808">
    <property type="entry name" value="Phage_Integrase"/>
</dbReference>
<dbReference type="PROSITE" id="PS51898">
    <property type="entry name" value="TYR_RECOMBINASE"/>
    <property type="match status" value="1"/>
</dbReference>
<dbReference type="InterPro" id="IPR011010">
    <property type="entry name" value="DNA_brk_join_enz"/>
</dbReference>
<gene>
    <name evidence="6" type="ORF">A3K87_24060</name>
</gene>
<dbReference type="CDD" id="cd00796">
    <property type="entry name" value="INT_Rci_Hp1_C"/>
    <property type="match status" value="1"/>
</dbReference>
<dbReference type="Gene3D" id="1.10.443.10">
    <property type="entry name" value="Intergrase catalytic core"/>
    <property type="match status" value="1"/>
</dbReference>
<dbReference type="Gene3D" id="1.10.150.130">
    <property type="match status" value="1"/>
</dbReference>
<evidence type="ECO:0000313" key="7">
    <source>
        <dbReference type="Proteomes" id="UP000077852"/>
    </source>
</evidence>
<evidence type="ECO:0000256" key="2">
    <source>
        <dbReference type="ARBA" id="ARBA00022908"/>
    </source>
</evidence>
<evidence type="ECO:0000313" key="6">
    <source>
        <dbReference type="EMBL" id="OAK60194.1"/>
    </source>
</evidence>
<dbReference type="Pfam" id="PF13356">
    <property type="entry name" value="Arm-DNA-bind_3"/>
    <property type="match status" value="1"/>
</dbReference>
<comment type="caution">
    <text evidence="6">The sequence shown here is derived from an EMBL/GenBank/DDBJ whole genome shotgun (WGS) entry which is preliminary data.</text>
</comment>
<dbReference type="Gene3D" id="3.30.160.390">
    <property type="entry name" value="Integrase, DNA-binding domain"/>
    <property type="match status" value="1"/>
</dbReference>
<dbReference type="Proteomes" id="UP000077852">
    <property type="component" value="Unassembled WGS sequence"/>
</dbReference>
<organism evidence="6 7">
    <name type="scientific">Variovorax paradoxus</name>
    <dbReference type="NCBI Taxonomy" id="34073"/>
    <lineage>
        <taxon>Bacteria</taxon>
        <taxon>Pseudomonadati</taxon>
        <taxon>Pseudomonadota</taxon>
        <taxon>Betaproteobacteria</taxon>
        <taxon>Burkholderiales</taxon>
        <taxon>Comamonadaceae</taxon>
        <taxon>Variovorax</taxon>
    </lineage>
</organism>
<evidence type="ECO:0000256" key="3">
    <source>
        <dbReference type="ARBA" id="ARBA00023125"/>
    </source>
</evidence>